<dbReference type="GO" id="GO:0032221">
    <property type="term" value="C:Rpd3S complex"/>
    <property type="evidence" value="ECO:0007669"/>
    <property type="project" value="TreeGrafter"/>
</dbReference>
<sequence>MDLDTPSSSSSSFKIKSESLKDPSTIDGPPPLSTSSLSPATVQRPLSNHSLSFSPTHSSHASVTGSIGDMEGDKSKKAKDGYWKMKEAEAISANTNKSSSSAVEYIPNLSHTANTLQTQQENLNTPQSISIPPIQSSSSSTPVPLPLPPSNQPKKRGRKKTSPPPLMTTKGISLVFRMPPNGNENGTSTPPSVQIASGSGQRYDSRASTPSQNGKVSVTEENNSSSKKRRTDANLSGGRSTRNRPSPAGTPLSGSPAPSGTGPLSIFAPPPPTERLPQALQSSLPNSVDGSIRPDIPDADAIRKEAVAGFESRLRSRAVLAGQRRDGGERTGVSASGKDVRVGGTARTSEKATNASTSNASAAAASNNKKKGKGKADVDIPNQDFCSACRGIGRFLCCDGCPRSFHFMCLEPPLRIDELPEEETWYCKQCAAERSEAGRSSPTRERELKPIPTVFKRLSKKVEGENPAQFRLPTDLITYFAGVSEAPRGEYVDAEEARTKYDRKGFQEDRDPLRLRDGKNKPISCFQCGGTCLPNHSLTTDPESPWRQILSCDYCTLSWHLDCLDPPLSSMPNSARKWMCPNHAEQALPRRRTVRNDIETIDVDSRNQPNNGNIVIVPEPEPPKGPQLDYEDMIINRKKFRVPEKIIKLDFWEKCKNRSILRSQPELSQEDMDTANLILSLGLPRSQNPQPNGEPNGGDNMIIDQNPNANRNDPFPTPKSPNSNSTPNLHPNRQSQNATKQPKIVLRMPALSNPK</sequence>
<evidence type="ECO:0000256" key="1">
    <source>
        <dbReference type="ARBA" id="ARBA00022723"/>
    </source>
</evidence>
<dbReference type="AlphaFoldDB" id="A0AAJ8MRX8"/>
<evidence type="ECO:0000313" key="7">
    <source>
        <dbReference type="EMBL" id="WWC71468.1"/>
    </source>
</evidence>
<reference evidence="7" key="1">
    <citation type="submission" date="2013-07" db="EMBL/GenBank/DDBJ databases">
        <authorList>
            <consortium name="The Broad Institute Genome Sequencing Platform"/>
            <person name="Cuomo C."/>
            <person name="Litvintseva A."/>
            <person name="Chen Y."/>
            <person name="Heitman J."/>
            <person name="Sun S."/>
            <person name="Springer D."/>
            <person name="Dromer F."/>
            <person name="Young S.K."/>
            <person name="Zeng Q."/>
            <person name="Gargeya S."/>
            <person name="Fitzgerald M."/>
            <person name="Abouelleil A."/>
            <person name="Alvarado L."/>
            <person name="Berlin A.M."/>
            <person name="Chapman S.B."/>
            <person name="Dewar J."/>
            <person name="Goldberg J."/>
            <person name="Griggs A."/>
            <person name="Gujja S."/>
            <person name="Hansen M."/>
            <person name="Howarth C."/>
            <person name="Imamovic A."/>
            <person name="Larimer J."/>
            <person name="McCowan C."/>
            <person name="Murphy C."/>
            <person name="Pearson M."/>
            <person name="Priest M."/>
            <person name="Roberts A."/>
            <person name="Saif S."/>
            <person name="Shea T."/>
            <person name="Sykes S."/>
            <person name="Wortman J."/>
            <person name="Nusbaum C."/>
            <person name="Birren B."/>
        </authorList>
    </citation>
    <scope>NUCLEOTIDE SEQUENCE</scope>
    <source>
        <strain evidence="7">CBS 10737</strain>
    </source>
</reference>
<dbReference type="PROSITE" id="PS50016">
    <property type="entry name" value="ZF_PHD_2"/>
    <property type="match status" value="1"/>
</dbReference>
<feature type="compositionally biased region" description="Basic and acidic residues" evidence="5">
    <location>
        <begin position="71"/>
        <end position="80"/>
    </location>
</feature>
<feature type="region of interest" description="Disordered" evidence="5">
    <location>
        <begin position="321"/>
        <end position="377"/>
    </location>
</feature>
<keyword evidence="2 4" id="KW-0863">Zinc-finger</keyword>
<evidence type="ECO:0000313" key="8">
    <source>
        <dbReference type="Proteomes" id="UP000094020"/>
    </source>
</evidence>
<feature type="domain" description="PHD-type" evidence="6">
    <location>
        <begin position="383"/>
        <end position="433"/>
    </location>
</feature>
<keyword evidence="8" id="KW-1185">Reference proteome</keyword>
<feature type="region of interest" description="Disordered" evidence="5">
    <location>
        <begin position="682"/>
        <end position="755"/>
    </location>
</feature>
<dbReference type="InterPro" id="IPR011011">
    <property type="entry name" value="Znf_FYVE_PHD"/>
</dbReference>
<evidence type="ECO:0000256" key="2">
    <source>
        <dbReference type="ARBA" id="ARBA00022771"/>
    </source>
</evidence>
<dbReference type="SUPFAM" id="SSF57903">
    <property type="entry name" value="FYVE/PHD zinc finger"/>
    <property type="match status" value="2"/>
</dbReference>
<accession>A0AAJ8MRX8</accession>
<dbReference type="GeneID" id="30172037"/>
<dbReference type="InterPro" id="IPR052819">
    <property type="entry name" value="Chromatin_regulatory_protein"/>
</dbReference>
<feature type="compositionally biased region" description="Polar residues" evidence="5">
    <location>
        <begin position="112"/>
        <end position="123"/>
    </location>
</feature>
<dbReference type="InterPro" id="IPR013083">
    <property type="entry name" value="Znf_RING/FYVE/PHD"/>
</dbReference>
<dbReference type="InterPro" id="IPR019787">
    <property type="entry name" value="Znf_PHD-finger"/>
</dbReference>
<keyword evidence="3" id="KW-0862">Zinc</keyword>
<dbReference type="CDD" id="cd15534">
    <property type="entry name" value="PHD2_PHF12_Rco1"/>
    <property type="match status" value="1"/>
</dbReference>
<feature type="compositionally biased region" description="Polar residues" evidence="5">
    <location>
        <begin position="233"/>
        <end position="244"/>
    </location>
</feature>
<feature type="compositionally biased region" description="Polar residues" evidence="5">
    <location>
        <begin position="182"/>
        <end position="225"/>
    </location>
</feature>
<feature type="compositionally biased region" description="Low complexity" evidence="5">
    <location>
        <begin position="124"/>
        <end position="142"/>
    </location>
</feature>
<gene>
    <name evidence="7" type="ORF">I206_105426</name>
</gene>
<dbReference type="SMART" id="SM00249">
    <property type="entry name" value="PHD"/>
    <property type="match status" value="2"/>
</dbReference>
<feature type="compositionally biased region" description="Polar residues" evidence="5">
    <location>
        <begin position="40"/>
        <end position="65"/>
    </location>
</feature>
<dbReference type="RefSeq" id="XP_070059218.1">
    <property type="nucleotide sequence ID" value="XM_070203117.1"/>
</dbReference>
<dbReference type="GO" id="GO:0006357">
    <property type="term" value="P:regulation of transcription by RNA polymerase II"/>
    <property type="evidence" value="ECO:0007669"/>
    <property type="project" value="TreeGrafter"/>
</dbReference>
<reference evidence="7" key="2">
    <citation type="submission" date="2024-02" db="EMBL/GenBank/DDBJ databases">
        <title>Comparative genomics of Cryptococcus and Kwoniella reveals pathogenesis evolution and contrasting modes of karyotype evolution via chromosome fusion or intercentromeric recombination.</title>
        <authorList>
            <person name="Coelho M.A."/>
            <person name="David-Palma M."/>
            <person name="Shea T."/>
            <person name="Bowers K."/>
            <person name="McGinley-Smith S."/>
            <person name="Mohammad A.W."/>
            <person name="Gnirke A."/>
            <person name="Yurkov A.M."/>
            <person name="Nowrousian M."/>
            <person name="Sun S."/>
            <person name="Cuomo C.A."/>
            <person name="Heitman J."/>
        </authorList>
    </citation>
    <scope>NUCLEOTIDE SEQUENCE</scope>
    <source>
        <strain evidence="7">CBS 10737</strain>
    </source>
</reference>
<dbReference type="InterPro" id="IPR001965">
    <property type="entry name" value="Znf_PHD"/>
</dbReference>
<dbReference type="Proteomes" id="UP000094020">
    <property type="component" value="Chromosome 7"/>
</dbReference>
<organism evidence="7 8">
    <name type="scientific">Kwoniella pini CBS 10737</name>
    <dbReference type="NCBI Taxonomy" id="1296096"/>
    <lineage>
        <taxon>Eukaryota</taxon>
        <taxon>Fungi</taxon>
        <taxon>Dikarya</taxon>
        <taxon>Basidiomycota</taxon>
        <taxon>Agaricomycotina</taxon>
        <taxon>Tremellomycetes</taxon>
        <taxon>Tremellales</taxon>
        <taxon>Cryptococcaceae</taxon>
        <taxon>Kwoniella</taxon>
    </lineage>
</organism>
<dbReference type="KEGG" id="kpin:30172037"/>
<evidence type="ECO:0000256" key="3">
    <source>
        <dbReference type="ARBA" id="ARBA00022833"/>
    </source>
</evidence>
<evidence type="ECO:0000259" key="6">
    <source>
        <dbReference type="PROSITE" id="PS50016"/>
    </source>
</evidence>
<feature type="region of interest" description="Disordered" evidence="5">
    <location>
        <begin position="1"/>
        <end position="80"/>
    </location>
</feature>
<dbReference type="CDD" id="cd15535">
    <property type="entry name" value="PHD1_Rco1"/>
    <property type="match status" value="1"/>
</dbReference>
<dbReference type="Gene3D" id="3.30.40.10">
    <property type="entry name" value="Zinc/RING finger domain, C3HC4 (zinc finger)"/>
    <property type="match status" value="1"/>
</dbReference>
<dbReference type="Pfam" id="PF00628">
    <property type="entry name" value="PHD"/>
    <property type="match status" value="1"/>
</dbReference>
<dbReference type="InterPro" id="IPR019786">
    <property type="entry name" value="Zinc_finger_PHD-type_CS"/>
</dbReference>
<protein>
    <recommendedName>
        <fullName evidence="6">PHD-type domain-containing protein</fullName>
    </recommendedName>
</protein>
<name>A0AAJ8MRX8_9TREE</name>
<dbReference type="GO" id="GO:0008270">
    <property type="term" value="F:zinc ion binding"/>
    <property type="evidence" value="ECO:0007669"/>
    <property type="project" value="UniProtKB-KW"/>
</dbReference>
<proteinExistence type="predicted"/>
<dbReference type="Gene3D" id="2.30.30.1150">
    <property type="match status" value="1"/>
</dbReference>
<feature type="compositionally biased region" description="Low complexity" evidence="5">
    <location>
        <begin position="351"/>
        <end position="367"/>
    </location>
</feature>
<dbReference type="PANTHER" id="PTHR47636:SF1">
    <property type="entry name" value="TRANSCRIPTIONAL REGULATORY PROTEIN RCO1"/>
    <property type="match status" value="1"/>
</dbReference>
<dbReference type="PROSITE" id="PS01359">
    <property type="entry name" value="ZF_PHD_1"/>
    <property type="match status" value="1"/>
</dbReference>
<feature type="region of interest" description="Disordered" evidence="5">
    <location>
        <begin position="112"/>
        <end position="295"/>
    </location>
</feature>
<evidence type="ECO:0000256" key="5">
    <source>
        <dbReference type="SAM" id="MobiDB-lite"/>
    </source>
</evidence>
<keyword evidence="1" id="KW-0479">Metal-binding</keyword>
<dbReference type="EMBL" id="CP144525">
    <property type="protein sequence ID" value="WWC71468.1"/>
    <property type="molecule type" value="Genomic_DNA"/>
</dbReference>
<feature type="compositionally biased region" description="Polar residues" evidence="5">
    <location>
        <begin position="279"/>
        <end position="289"/>
    </location>
</feature>
<dbReference type="PANTHER" id="PTHR47636">
    <property type="entry name" value="TRANSCRIPTIONAL REGULATORY PROTEIN RCO1"/>
    <property type="match status" value="1"/>
</dbReference>
<feature type="region of interest" description="Disordered" evidence="5">
    <location>
        <begin position="603"/>
        <end position="626"/>
    </location>
</feature>
<feature type="compositionally biased region" description="Polar residues" evidence="5">
    <location>
        <begin position="729"/>
        <end position="740"/>
    </location>
</feature>
<evidence type="ECO:0000256" key="4">
    <source>
        <dbReference type="PROSITE-ProRule" id="PRU00146"/>
    </source>
</evidence>